<feature type="domain" description="SnoaL-like" evidence="2">
    <location>
        <begin position="25"/>
        <end position="137"/>
    </location>
</feature>
<keyword evidence="4" id="KW-1185">Reference proteome</keyword>
<reference evidence="3 4" key="1">
    <citation type="submission" date="2024-06" db="EMBL/GenBank/DDBJ databases">
        <title>Genomic Encyclopedia of Type Strains, Phase IV (KMG-IV): sequencing the most valuable type-strain genomes for metagenomic binning, comparative biology and taxonomic classification.</title>
        <authorList>
            <person name="Goeker M."/>
        </authorList>
    </citation>
    <scope>NUCLEOTIDE SEQUENCE [LARGE SCALE GENOMIC DNA]</scope>
    <source>
        <strain evidence="3 4">DSM 29388</strain>
    </source>
</reference>
<dbReference type="InterPro" id="IPR032710">
    <property type="entry name" value="NTF2-like_dom_sf"/>
</dbReference>
<name>A0ABV2LUY4_9FLAO</name>
<feature type="chain" id="PRO_5045099860" description="SnoaL-like domain-containing protein" evidence="1">
    <location>
        <begin position="19"/>
        <end position="150"/>
    </location>
</feature>
<sequence>MKSIHFLCFILFSIYTFAQNPTKEIDQFLDNWHLAAAEADEEKFFGSMTNDARYLGTDATENWERDELKEWSKKFFDRDSAWDFKKIERNIYVYEDQKMAWFDENLDTWMGICRGSGVVILTEDGWKLKHYVLSVTLPNEKTQEFLKITK</sequence>
<dbReference type="Gene3D" id="3.10.450.50">
    <property type="match status" value="1"/>
</dbReference>
<gene>
    <name evidence="3" type="ORF">ABID46_001964</name>
</gene>
<dbReference type="SUPFAM" id="SSF54427">
    <property type="entry name" value="NTF2-like"/>
    <property type="match status" value="1"/>
</dbReference>
<dbReference type="InterPro" id="IPR037401">
    <property type="entry name" value="SnoaL-like"/>
</dbReference>
<feature type="signal peptide" evidence="1">
    <location>
        <begin position="1"/>
        <end position="18"/>
    </location>
</feature>
<protein>
    <recommendedName>
        <fullName evidence="2">SnoaL-like domain-containing protein</fullName>
    </recommendedName>
</protein>
<evidence type="ECO:0000259" key="2">
    <source>
        <dbReference type="Pfam" id="PF13474"/>
    </source>
</evidence>
<accession>A0ABV2LUY4</accession>
<dbReference type="EMBL" id="JBEPMO010000011">
    <property type="protein sequence ID" value="MET3732375.1"/>
    <property type="molecule type" value="Genomic_DNA"/>
</dbReference>
<dbReference type="RefSeq" id="WP_354509538.1">
    <property type="nucleotide sequence ID" value="NZ_JBEPMO010000011.1"/>
</dbReference>
<evidence type="ECO:0000313" key="3">
    <source>
        <dbReference type="EMBL" id="MET3732375.1"/>
    </source>
</evidence>
<proteinExistence type="predicted"/>
<dbReference type="Pfam" id="PF13474">
    <property type="entry name" value="SnoaL_3"/>
    <property type="match status" value="1"/>
</dbReference>
<evidence type="ECO:0000256" key="1">
    <source>
        <dbReference type="SAM" id="SignalP"/>
    </source>
</evidence>
<keyword evidence="1" id="KW-0732">Signal</keyword>
<evidence type="ECO:0000313" key="4">
    <source>
        <dbReference type="Proteomes" id="UP001549146"/>
    </source>
</evidence>
<dbReference type="Proteomes" id="UP001549146">
    <property type="component" value="Unassembled WGS sequence"/>
</dbReference>
<comment type="caution">
    <text evidence="3">The sequence shown here is derived from an EMBL/GenBank/DDBJ whole genome shotgun (WGS) entry which is preliminary data.</text>
</comment>
<organism evidence="3 4">
    <name type="scientific">Moheibacter stercoris</name>
    <dbReference type="NCBI Taxonomy" id="1628251"/>
    <lineage>
        <taxon>Bacteria</taxon>
        <taxon>Pseudomonadati</taxon>
        <taxon>Bacteroidota</taxon>
        <taxon>Flavobacteriia</taxon>
        <taxon>Flavobacteriales</taxon>
        <taxon>Weeksellaceae</taxon>
        <taxon>Moheibacter</taxon>
    </lineage>
</organism>